<proteinExistence type="predicted"/>
<keyword evidence="6 10" id="KW-0249">Electron transport</keyword>
<evidence type="ECO:0000259" key="15">
    <source>
        <dbReference type="PROSITE" id="PS50939"/>
    </source>
</evidence>
<comment type="subcellular location">
    <subcellularLocation>
        <location evidence="1">Membrane</location>
        <topology evidence="1">Multi-pass membrane protein</topology>
    </subcellularLocation>
</comment>
<evidence type="ECO:0000256" key="10">
    <source>
        <dbReference type="PIRNR" id="PIRNR037471"/>
    </source>
</evidence>
<evidence type="ECO:0000256" key="6">
    <source>
        <dbReference type="ARBA" id="ARBA00022982"/>
    </source>
</evidence>
<dbReference type="GO" id="GO:0046872">
    <property type="term" value="F:metal ion binding"/>
    <property type="evidence" value="ECO:0007669"/>
    <property type="project" value="UniProtKB-KW"/>
</dbReference>
<dbReference type="InterPro" id="IPR017214">
    <property type="entry name" value="UCP037471"/>
</dbReference>
<feature type="binding site" description="axial binding residue" evidence="11">
    <location>
        <position position="278"/>
    </location>
    <ligand>
        <name>heme b</name>
        <dbReference type="ChEBI" id="CHEBI:60344"/>
        <label>1</label>
    </ligand>
    <ligandPart>
        <name>Fe</name>
        <dbReference type="ChEBI" id="CHEBI:18248"/>
    </ligandPart>
</feature>
<dbReference type="CDD" id="cd08760">
    <property type="entry name" value="Cyt_b561_FRRS1_like"/>
    <property type="match status" value="1"/>
</dbReference>
<keyword evidence="5 13" id="KW-0732">Signal</keyword>
<feature type="transmembrane region" description="Helical" evidence="12">
    <location>
        <begin position="310"/>
        <end position="333"/>
    </location>
</feature>
<dbReference type="PIRSF" id="PIRSF037471">
    <property type="entry name" value="UCP037471"/>
    <property type="match status" value="1"/>
</dbReference>
<evidence type="ECO:0000256" key="4">
    <source>
        <dbReference type="ARBA" id="ARBA00022723"/>
    </source>
</evidence>
<feature type="transmembrane region" description="Helical" evidence="12">
    <location>
        <begin position="345"/>
        <end position="368"/>
    </location>
</feature>
<keyword evidence="7 12" id="KW-1133">Transmembrane helix</keyword>
<reference evidence="16" key="1">
    <citation type="submission" date="2015-03" db="EMBL/GenBank/DDBJ databases">
        <title>A transcriptome of Araucaria cunninghamii, an australian fine timber species.</title>
        <authorList>
            <person name="Jing Yi C.J.Y."/>
            <person name="Yin San L.Y.S."/>
            <person name="Abdul Karim S.S."/>
            <person name="Wan Azmi N.N."/>
            <person name="Hercus R.R."/>
            <person name="Croft L.L."/>
        </authorList>
    </citation>
    <scope>NUCLEOTIDE SEQUENCE</scope>
    <source>
        <strain evidence="16">MI0301</strain>
        <tissue evidence="16">Leaf</tissue>
    </source>
</reference>
<feature type="domain" description="Cytochrome b561" evidence="15">
    <location>
        <begin position="170"/>
        <end position="369"/>
    </location>
</feature>
<evidence type="ECO:0000256" key="9">
    <source>
        <dbReference type="ARBA" id="ARBA00053871"/>
    </source>
</evidence>
<keyword evidence="8 10" id="KW-0472">Membrane</keyword>
<dbReference type="PANTHER" id="PTHR23130">
    <property type="entry name" value="CYTOCHROME B561 AND DOMON DOMAIN-CONTAINING PROTEIN"/>
    <property type="match status" value="1"/>
</dbReference>
<keyword evidence="4 11" id="KW-0479">Metal-binding</keyword>
<dbReference type="SMART" id="SM00665">
    <property type="entry name" value="B561"/>
    <property type="match status" value="1"/>
</dbReference>
<comment type="cofactor">
    <cofactor evidence="10">
        <name>heme b</name>
        <dbReference type="ChEBI" id="CHEBI:60344"/>
    </cofactor>
    <text evidence="10">Binds 2 heme b groups non-covalently.</text>
</comment>
<sequence>MGRPLTVGVVATVLLLFALRWHAACAQTCLLTFPGESKQYTKCNDLPKLGATLSWTYTPHDGSVDIAFRATPAATNGWVGWGINPTKTGMVGTQALIAFRLTNGSTIVNTYDVQSYSNVTLSNLSFTVTNKSATFESDGAITIFATLILPSNKTNVNQVWQVGSAVTNMIPDAHAMSNNNQQSLGTVNLEQGTSTGTSSLPHQTLKNRHGVLNVVSWGIMMPIGAMIARYAKTFESADPAWFYLHAFCQSSGYIIGVSGWATGLKLGSYSKGTEEKSHRRIGIALFALGTLQVFALLARPKKDHKLRVYWNVYHHSVGYSVIVLSIINIFKGYDILDPEKKWKHAYIGVIASLGGIALILEVVTWIIFFQRRSKNRSKAVGSV</sequence>
<evidence type="ECO:0000256" key="11">
    <source>
        <dbReference type="PIRSR" id="PIRSR037471-1"/>
    </source>
</evidence>
<dbReference type="CDD" id="cd09629">
    <property type="entry name" value="DOMON_CIL1_like"/>
    <property type="match status" value="1"/>
</dbReference>
<evidence type="ECO:0000256" key="12">
    <source>
        <dbReference type="SAM" id="Phobius"/>
    </source>
</evidence>
<dbReference type="PROSITE" id="PS50939">
    <property type="entry name" value="CYTOCHROME_B561"/>
    <property type="match status" value="1"/>
</dbReference>
<feature type="binding site" description="axial binding residue" evidence="11">
    <location>
        <position position="245"/>
    </location>
    <ligand>
        <name>heme b</name>
        <dbReference type="ChEBI" id="CHEBI:60344"/>
        <label>1</label>
    </ligand>
    <ligandPart>
        <name>Fe</name>
        <dbReference type="ChEBI" id="CHEBI:18248"/>
    </ligandPart>
</feature>
<evidence type="ECO:0000256" key="7">
    <source>
        <dbReference type="ARBA" id="ARBA00022989"/>
    </source>
</evidence>
<dbReference type="Pfam" id="PF03188">
    <property type="entry name" value="Cytochrom_B561"/>
    <property type="match status" value="1"/>
</dbReference>
<feature type="signal peptide" evidence="13">
    <location>
        <begin position="1"/>
        <end position="26"/>
    </location>
</feature>
<dbReference type="InterPro" id="IPR006593">
    <property type="entry name" value="Cyt_b561/ferric_Rdtase_TM"/>
</dbReference>
<comment type="function">
    <text evidence="9">May act as a catecholamine-responsive trans-membrane electron transporter.</text>
</comment>
<feature type="transmembrane region" description="Helical" evidence="12">
    <location>
        <begin position="240"/>
        <end position="261"/>
    </location>
</feature>
<dbReference type="InterPro" id="IPR005018">
    <property type="entry name" value="DOMON_domain"/>
</dbReference>
<keyword evidence="2 10" id="KW-0813">Transport</keyword>
<dbReference type="Gene3D" id="1.20.120.1770">
    <property type="match status" value="1"/>
</dbReference>
<evidence type="ECO:0000256" key="1">
    <source>
        <dbReference type="ARBA" id="ARBA00004141"/>
    </source>
</evidence>
<dbReference type="Pfam" id="PF04526">
    <property type="entry name" value="DUF568"/>
    <property type="match status" value="1"/>
</dbReference>
<organism evidence="16">
    <name type="scientific">Araucaria cunninghamii</name>
    <name type="common">Hoop pine</name>
    <name type="synonym">Moreton Bay pine</name>
    <dbReference type="NCBI Taxonomy" id="56994"/>
    <lineage>
        <taxon>Eukaryota</taxon>
        <taxon>Viridiplantae</taxon>
        <taxon>Streptophyta</taxon>
        <taxon>Embryophyta</taxon>
        <taxon>Tracheophyta</taxon>
        <taxon>Spermatophyta</taxon>
        <taxon>Pinopsida</taxon>
        <taxon>Pinidae</taxon>
        <taxon>Conifers II</taxon>
        <taxon>Araucariales</taxon>
        <taxon>Araucariaceae</taxon>
        <taxon>Araucaria</taxon>
    </lineage>
</organism>
<accession>A0A0D6QWL7</accession>
<keyword evidence="3 12" id="KW-0812">Transmembrane</keyword>
<feature type="binding site" description="axial binding residue" evidence="11">
    <location>
        <position position="209"/>
    </location>
    <ligand>
        <name>heme b</name>
        <dbReference type="ChEBI" id="CHEBI:60344"/>
        <label>1</label>
    </ligand>
    <ligandPart>
        <name>Fe</name>
        <dbReference type="ChEBI" id="CHEBI:18248"/>
    </ligandPart>
</feature>
<evidence type="ECO:0000256" key="5">
    <source>
        <dbReference type="ARBA" id="ARBA00022729"/>
    </source>
</evidence>
<dbReference type="FunFam" id="1.20.120.1770:FF:000007">
    <property type="entry name" value="Cytochrome b561 and DOMON domain-containing protein"/>
    <property type="match status" value="1"/>
</dbReference>
<dbReference type="EMBL" id="GCKF01042199">
    <property type="protein sequence ID" value="JAG94866.1"/>
    <property type="molecule type" value="Transcribed_RNA"/>
</dbReference>
<dbReference type="AlphaFoldDB" id="A0A0D6QWL7"/>
<evidence type="ECO:0000256" key="3">
    <source>
        <dbReference type="ARBA" id="ARBA00022692"/>
    </source>
</evidence>
<feature type="transmembrane region" description="Helical" evidence="12">
    <location>
        <begin position="281"/>
        <end position="298"/>
    </location>
</feature>
<dbReference type="GO" id="GO:0016020">
    <property type="term" value="C:membrane"/>
    <property type="evidence" value="ECO:0007669"/>
    <property type="project" value="UniProtKB-SubCell"/>
</dbReference>
<feature type="binding site" description="axial binding residue" evidence="11">
    <location>
        <position position="314"/>
    </location>
    <ligand>
        <name>heme b</name>
        <dbReference type="ChEBI" id="CHEBI:60344"/>
        <label>1</label>
    </ligand>
    <ligandPart>
        <name>Fe</name>
        <dbReference type="ChEBI" id="CHEBI:18248"/>
    </ligandPart>
</feature>
<protein>
    <recommendedName>
        <fullName evidence="10">Cytochrome b561 and DOMON domain-containing protein</fullName>
    </recommendedName>
</protein>
<keyword evidence="11" id="KW-0408">Iron</keyword>
<name>A0A0D6QWL7_ARACU</name>
<evidence type="ECO:0000256" key="8">
    <source>
        <dbReference type="ARBA" id="ARBA00023136"/>
    </source>
</evidence>
<dbReference type="InterPro" id="IPR045265">
    <property type="entry name" value="AIR12_DOMON"/>
</dbReference>
<evidence type="ECO:0000256" key="13">
    <source>
        <dbReference type="SAM" id="SignalP"/>
    </source>
</evidence>
<evidence type="ECO:0000313" key="16">
    <source>
        <dbReference type="EMBL" id="JAG94866.1"/>
    </source>
</evidence>
<feature type="domain" description="DOMON" evidence="14">
    <location>
        <begin position="49"/>
        <end position="163"/>
    </location>
</feature>
<evidence type="ECO:0000259" key="14">
    <source>
        <dbReference type="PROSITE" id="PS50836"/>
    </source>
</evidence>
<dbReference type="PROSITE" id="PS50836">
    <property type="entry name" value="DOMON"/>
    <property type="match status" value="1"/>
</dbReference>
<dbReference type="PANTHER" id="PTHR23130:SF167">
    <property type="entry name" value="CYTOCHROME B561 AND DOMON DOMAIN-CONTAINING PROTEIN"/>
    <property type="match status" value="1"/>
</dbReference>
<feature type="transmembrane region" description="Helical" evidence="12">
    <location>
        <begin position="210"/>
        <end position="228"/>
    </location>
</feature>
<evidence type="ECO:0000256" key="2">
    <source>
        <dbReference type="ARBA" id="ARBA00022448"/>
    </source>
</evidence>
<feature type="chain" id="PRO_5002311285" description="Cytochrome b561 and DOMON domain-containing protein" evidence="13">
    <location>
        <begin position="27"/>
        <end position="383"/>
    </location>
</feature>